<name>A3VEG2_9RHOB</name>
<protein>
    <submittedName>
        <fullName evidence="1">Uncharacterized protein</fullName>
    </submittedName>
</protein>
<dbReference type="EMBL" id="AAMT01000005">
    <property type="protein sequence ID" value="EAQ13300.1"/>
    <property type="molecule type" value="Genomic_DNA"/>
</dbReference>
<dbReference type="HOGENOM" id="CLU_2753100_0_0_5"/>
<proteinExistence type="predicted"/>
<accession>A3VEG2</accession>
<dbReference type="STRING" id="314271.RB2654_09529"/>
<dbReference type="AlphaFoldDB" id="A3VEG2"/>
<keyword evidence="2" id="KW-1185">Reference proteome</keyword>
<comment type="caution">
    <text evidence="1">The sequence shown here is derived from an EMBL/GenBank/DDBJ whole genome shotgun (WGS) entry which is preliminary data.</text>
</comment>
<organism evidence="1 2">
    <name type="scientific">Maritimibacter alkaliphilus HTCC2654</name>
    <dbReference type="NCBI Taxonomy" id="314271"/>
    <lineage>
        <taxon>Bacteria</taxon>
        <taxon>Pseudomonadati</taxon>
        <taxon>Pseudomonadota</taxon>
        <taxon>Alphaproteobacteria</taxon>
        <taxon>Rhodobacterales</taxon>
        <taxon>Roseobacteraceae</taxon>
        <taxon>Maritimibacter</taxon>
    </lineage>
</organism>
<dbReference type="Proteomes" id="UP000002931">
    <property type="component" value="Unassembled WGS sequence"/>
</dbReference>
<sequence length="70" mass="7877">MPLPAFQRSVFAKSVHASGSDIVECDEIWVHSQIEQDWLHFLRDVGNGKNVTITLRQVQLLMRVGATKTA</sequence>
<gene>
    <name evidence="1" type="ORF">RB2654_09529</name>
</gene>
<reference evidence="1 2" key="1">
    <citation type="journal article" date="2010" name="J. Bacteriol.">
        <title>Genome sequences of Pelagibaca bermudensis HTCC2601T and Maritimibacter alkaliphilus HTCC2654T, the type strains of two marine Roseobacter genera.</title>
        <authorList>
            <person name="Thrash J.C."/>
            <person name="Cho J.C."/>
            <person name="Ferriera S."/>
            <person name="Johnson J."/>
            <person name="Vergin K.L."/>
            <person name="Giovannoni S.J."/>
        </authorList>
    </citation>
    <scope>NUCLEOTIDE SEQUENCE [LARGE SCALE GENOMIC DNA]</scope>
    <source>
        <strain evidence="1 2">HTCC2654</strain>
    </source>
</reference>
<evidence type="ECO:0000313" key="1">
    <source>
        <dbReference type="EMBL" id="EAQ13300.1"/>
    </source>
</evidence>
<evidence type="ECO:0000313" key="2">
    <source>
        <dbReference type="Proteomes" id="UP000002931"/>
    </source>
</evidence>